<proteinExistence type="predicted"/>
<comment type="caution">
    <text evidence="1">The sequence shown here is derived from an EMBL/GenBank/DDBJ whole genome shotgun (WGS) entry which is preliminary data.</text>
</comment>
<reference evidence="1 2" key="1">
    <citation type="journal article" date="2014" name="Nat. Genet.">
        <title>Genome sequence of the hot pepper provides insights into the evolution of pungency in Capsicum species.</title>
        <authorList>
            <person name="Kim S."/>
            <person name="Park M."/>
            <person name="Yeom S.I."/>
            <person name="Kim Y.M."/>
            <person name="Lee J.M."/>
            <person name="Lee H.A."/>
            <person name="Seo E."/>
            <person name="Choi J."/>
            <person name="Cheong K."/>
            <person name="Kim K.T."/>
            <person name="Jung K."/>
            <person name="Lee G.W."/>
            <person name="Oh S.K."/>
            <person name="Bae C."/>
            <person name="Kim S.B."/>
            <person name="Lee H.Y."/>
            <person name="Kim S.Y."/>
            <person name="Kim M.S."/>
            <person name="Kang B.C."/>
            <person name="Jo Y.D."/>
            <person name="Yang H.B."/>
            <person name="Jeong H.J."/>
            <person name="Kang W.H."/>
            <person name="Kwon J.K."/>
            <person name="Shin C."/>
            <person name="Lim J.Y."/>
            <person name="Park J.H."/>
            <person name="Huh J.H."/>
            <person name="Kim J.S."/>
            <person name="Kim B.D."/>
            <person name="Cohen O."/>
            <person name="Paran I."/>
            <person name="Suh M.C."/>
            <person name="Lee S.B."/>
            <person name="Kim Y.K."/>
            <person name="Shin Y."/>
            <person name="Noh S.J."/>
            <person name="Park J."/>
            <person name="Seo Y.S."/>
            <person name="Kwon S.Y."/>
            <person name="Kim H.A."/>
            <person name="Park J.M."/>
            <person name="Kim H.J."/>
            <person name="Choi S.B."/>
            <person name="Bosland P.W."/>
            <person name="Reeves G."/>
            <person name="Jo S.H."/>
            <person name="Lee B.W."/>
            <person name="Cho H.T."/>
            <person name="Choi H.S."/>
            <person name="Lee M.S."/>
            <person name="Yu Y."/>
            <person name="Do Choi Y."/>
            <person name="Park B.S."/>
            <person name="van Deynze A."/>
            <person name="Ashrafi H."/>
            <person name="Hill T."/>
            <person name="Kim W.T."/>
            <person name="Pai H.S."/>
            <person name="Ahn H.K."/>
            <person name="Yeam I."/>
            <person name="Giovannoni J.J."/>
            <person name="Rose J.K."/>
            <person name="Sorensen I."/>
            <person name="Lee S.J."/>
            <person name="Kim R.W."/>
            <person name="Choi I.Y."/>
            <person name="Choi B.S."/>
            <person name="Lim J.S."/>
            <person name="Lee Y.H."/>
            <person name="Choi D."/>
        </authorList>
    </citation>
    <scope>NUCLEOTIDE SEQUENCE [LARGE SCALE GENOMIC DNA]</scope>
    <source>
        <strain evidence="2">cv. CM334</strain>
    </source>
</reference>
<gene>
    <name evidence="1" type="ORF">T459_24016</name>
</gene>
<protein>
    <recommendedName>
        <fullName evidence="3">Rx N-terminal domain-containing protein</fullName>
    </recommendedName>
</protein>
<dbReference type="Gramene" id="PHT73231">
    <property type="protein sequence ID" value="PHT73231"/>
    <property type="gene ID" value="T459_24016"/>
</dbReference>
<reference evidence="1 2" key="2">
    <citation type="journal article" date="2017" name="Genome Biol.">
        <title>New reference genome sequences of hot pepper reveal the massive evolution of plant disease-resistance genes by retroduplication.</title>
        <authorList>
            <person name="Kim S."/>
            <person name="Park J."/>
            <person name="Yeom S.I."/>
            <person name="Kim Y.M."/>
            <person name="Seo E."/>
            <person name="Kim K.T."/>
            <person name="Kim M.S."/>
            <person name="Lee J.M."/>
            <person name="Cheong K."/>
            <person name="Shin H.S."/>
            <person name="Kim S.B."/>
            <person name="Han K."/>
            <person name="Lee J."/>
            <person name="Park M."/>
            <person name="Lee H.A."/>
            <person name="Lee H.Y."/>
            <person name="Lee Y."/>
            <person name="Oh S."/>
            <person name="Lee J.H."/>
            <person name="Choi E."/>
            <person name="Choi E."/>
            <person name="Lee S.E."/>
            <person name="Jeon J."/>
            <person name="Kim H."/>
            <person name="Choi G."/>
            <person name="Song H."/>
            <person name="Lee J."/>
            <person name="Lee S.C."/>
            <person name="Kwon J.K."/>
            <person name="Lee H.Y."/>
            <person name="Koo N."/>
            <person name="Hong Y."/>
            <person name="Kim R.W."/>
            <person name="Kang W.H."/>
            <person name="Huh J.H."/>
            <person name="Kang B.C."/>
            <person name="Yang T.J."/>
            <person name="Lee Y.H."/>
            <person name="Bennetzen J.L."/>
            <person name="Choi D."/>
        </authorList>
    </citation>
    <scope>NUCLEOTIDE SEQUENCE [LARGE SCALE GENOMIC DNA]</scope>
    <source>
        <strain evidence="2">cv. CM334</strain>
    </source>
</reference>
<dbReference type="Proteomes" id="UP000222542">
    <property type="component" value="Unassembled WGS sequence"/>
</dbReference>
<dbReference type="Gene3D" id="1.20.5.4130">
    <property type="match status" value="1"/>
</dbReference>
<dbReference type="AlphaFoldDB" id="A0A2G2YUC2"/>
<name>A0A2G2YUC2_CAPAN</name>
<organism evidence="1 2">
    <name type="scientific">Capsicum annuum</name>
    <name type="common">Capsicum pepper</name>
    <dbReference type="NCBI Taxonomy" id="4072"/>
    <lineage>
        <taxon>Eukaryota</taxon>
        <taxon>Viridiplantae</taxon>
        <taxon>Streptophyta</taxon>
        <taxon>Embryophyta</taxon>
        <taxon>Tracheophyta</taxon>
        <taxon>Spermatophyta</taxon>
        <taxon>Magnoliopsida</taxon>
        <taxon>eudicotyledons</taxon>
        <taxon>Gunneridae</taxon>
        <taxon>Pentapetalae</taxon>
        <taxon>asterids</taxon>
        <taxon>lamiids</taxon>
        <taxon>Solanales</taxon>
        <taxon>Solanaceae</taxon>
        <taxon>Solanoideae</taxon>
        <taxon>Capsiceae</taxon>
        <taxon>Capsicum</taxon>
    </lineage>
</organism>
<evidence type="ECO:0008006" key="3">
    <source>
        <dbReference type="Google" id="ProtNLM"/>
    </source>
</evidence>
<evidence type="ECO:0000313" key="2">
    <source>
        <dbReference type="Proteomes" id="UP000222542"/>
    </source>
</evidence>
<accession>A0A2G2YUC2</accession>
<keyword evidence="2" id="KW-1185">Reference proteome</keyword>
<evidence type="ECO:0000313" key="1">
    <source>
        <dbReference type="EMBL" id="PHT73231.1"/>
    </source>
</evidence>
<dbReference type="EMBL" id="AYRZ02000009">
    <property type="protein sequence ID" value="PHT73231.1"/>
    <property type="molecule type" value="Genomic_DNA"/>
</dbReference>
<sequence length="193" mass="22718">MCLQLRDQKVTTSNRNNNFRQKCNIRLGTIDPYGSTILQTPTWTVIFFLETAMPVKSFQVLQWDMAYASVASLMRTMGLVLESKSPMEFLISDHREEFLALHEKVSFLEVFLKEFEKNNTSGKMTDLEAQIKELATIVEHIIQLRLTEIVSTDDEKQKEKIHERLWDSLKQVTEEFDHVQKEYQRNLFKIQVQ</sequence>